<evidence type="ECO:0000313" key="3">
    <source>
        <dbReference type="Proteomes" id="UP001314200"/>
    </source>
</evidence>
<evidence type="ECO:0000256" key="1">
    <source>
        <dbReference type="SAM" id="Phobius"/>
    </source>
</evidence>
<keyword evidence="1" id="KW-0812">Transmembrane</keyword>
<dbReference type="Proteomes" id="UP001314200">
    <property type="component" value="Unassembled WGS sequence"/>
</dbReference>
<name>A0ABM9N2H6_9LACO</name>
<evidence type="ECO:0000313" key="2">
    <source>
        <dbReference type="EMBL" id="CAK1255077.1"/>
    </source>
</evidence>
<dbReference type="EMBL" id="CAUZLY010000022">
    <property type="protein sequence ID" value="CAK1255077.1"/>
    <property type="molecule type" value="Genomic_DNA"/>
</dbReference>
<gene>
    <name evidence="2" type="ORF">R82641_BJNNKPBH_01590</name>
</gene>
<organism evidence="2 3">
    <name type="scientific">Fructobacillus cardui</name>
    <dbReference type="NCBI Taxonomy" id="2893170"/>
    <lineage>
        <taxon>Bacteria</taxon>
        <taxon>Bacillati</taxon>
        <taxon>Bacillota</taxon>
        <taxon>Bacilli</taxon>
        <taxon>Lactobacillales</taxon>
        <taxon>Lactobacillaceae</taxon>
        <taxon>Fructobacillus</taxon>
    </lineage>
</organism>
<sequence length="32" mass="3734">MEVFIFLIGEAFAIINIVISETIKDYFANKRK</sequence>
<keyword evidence="3" id="KW-1185">Reference proteome</keyword>
<comment type="caution">
    <text evidence="2">The sequence shown here is derived from an EMBL/GenBank/DDBJ whole genome shotgun (WGS) entry which is preliminary data.</text>
</comment>
<keyword evidence="1" id="KW-1133">Transmembrane helix</keyword>
<accession>A0ABM9N2H6</accession>
<keyword evidence="1" id="KW-0472">Membrane</keyword>
<proteinExistence type="predicted"/>
<reference evidence="2 3" key="1">
    <citation type="submission" date="2023-10" db="EMBL/GenBank/DDBJ databases">
        <authorList>
            <person name="Botero Cardona J."/>
        </authorList>
    </citation>
    <scope>NUCLEOTIDE SEQUENCE [LARGE SCALE GENOMIC DNA]</scope>
    <source>
        <strain evidence="2 3">R-82641</strain>
    </source>
</reference>
<protein>
    <submittedName>
        <fullName evidence="2">Uncharacterized protein</fullName>
    </submittedName>
</protein>
<feature type="transmembrane region" description="Helical" evidence="1">
    <location>
        <begin position="6"/>
        <end position="23"/>
    </location>
</feature>